<dbReference type="Pfam" id="PF04300">
    <property type="entry name" value="FBA"/>
    <property type="match status" value="2"/>
</dbReference>
<evidence type="ECO:0000313" key="2">
    <source>
        <dbReference type="EMBL" id="MFC5828393.1"/>
    </source>
</evidence>
<dbReference type="RefSeq" id="WP_379517898.1">
    <property type="nucleotide sequence ID" value="NZ_JBHSPA010000037.1"/>
</dbReference>
<dbReference type="PROSITE" id="PS51114">
    <property type="entry name" value="FBA"/>
    <property type="match status" value="2"/>
</dbReference>
<sequence>MDGFTVKGEDGFAACEINVDGAAGLLAGSVEVVPGTPVLYAGVADPVTGGPVTGARITVTAPDGTVHSTAKNTGNTLVVLGTDGRPRALVLRAPAPGTWTLACQADEGVRACAALITVPAADPLANALLTLSPHWPGGRAAPSDPLLAAFQMFGWAYGPLAAVLAAAPSGLIMDQAALLVDVFGLAAPEASHIRDLVRGRDATTVLTVLAQQLSFAGPGLQRQVLANGSGQDGVGGWSVLENSWQVASGYADALGWTTSFTAGAGANGWCRKSQLIDLRAAAGLTDPYLDGAPDLGVSDWVSAVTTAGCQYYLRVRLLDAAGQVVKDVRSDTVDVIPATGIPYRPDWRQILLRLRDYGPGVRYVSVEHGGRNPSGTDTGHGFQVTGTTVRVLIGPGPRPAELVGNPDGAGQLTGWTSATGAGTWVTEPDSGIACPGSASKAAFAVASGTATKYQVIDLVEAGYRTDFLDQAPTVRIGQWMAADPEVTCTYAVRAELRNAEDTVLATVDSGAVEVRTTNLRTTAFQSFFQTVSQYGPGLRKIRIEHSATPARQVAGRAAAKIAGTSVRVLDPQPDPDPLTARAVAGPPLANTANKPYRWVCLFSINWQAGRSSAGSGWLIPTSKPGSYYVMTAAHNVCHGTNGWAKSIDITPGANGSTFPYAMVNVPLENMEIPLDWLAVSQARILPVYCPPVHDYALIRVNSIATPRWDSGGFTPTVMTDNQLTGQAAQLTGYPADRPFPLRHPRIPARMYEEPVTLSVYDDLLAELRTNMRGGASGSPIHILDGNTYKAVGVFSHGEWRGGYDITFELGYDHAYIRRIDQRVLDDVERWRTRLDDNDRICKLLLVIRTGYDATTSDPLACNIDGHDYDLTQLWSQGAAHWYGGRNRGGDYDVYDLTPELYRAHPGGPLLSQLLGKNYSIRRTESTSYRPTEWQVDSVSFFVNDQLLGATTLRRLYRSVDTVDGLIQRGG</sequence>
<dbReference type="PANTHER" id="PTHR12125:SF5">
    <property type="entry name" value="F-BOX DOMAIN-CONTAINING PROTEIN"/>
    <property type="match status" value="1"/>
</dbReference>
<dbReference type="InterPro" id="IPR007397">
    <property type="entry name" value="F-box-assoc_dom"/>
</dbReference>
<name>A0ABW1CVR2_9ACTN</name>
<dbReference type="EMBL" id="JBHSPA010000037">
    <property type="protein sequence ID" value="MFC5828393.1"/>
    <property type="molecule type" value="Genomic_DNA"/>
</dbReference>
<reference evidence="3" key="1">
    <citation type="journal article" date="2019" name="Int. J. Syst. Evol. Microbiol.">
        <title>The Global Catalogue of Microorganisms (GCM) 10K type strain sequencing project: providing services to taxonomists for standard genome sequencing and annotation.</title>
        <authorList>
            <consortium name="The Broad Institute Genomics Platform"/>
            <consortium name="The Broad Institute Genome Sequencing Center for Infectious Disease"/>
            <person name="Wu L."/>
            <person name="Ma J."/>
        </authorList>
    </citation>
    <scope>NUCLEOTIDE SEQUENCE [LARGE SCALE GENOMIC DNA]</scope>
    <source>
        <strain evidence="3">CCUG 53903</strain>
    </source>
</reference>
<dbReference type="InterPro" id="IPR009003">
    <property type="entry name" value="Peptidase_S1_PA"/>
</dbReference>
<accession>A0ABW1CVR2</accession>
<dbReference type="SMART" id="SM01198">
    <property type="entry name" value="FBA"/>
    <property type="match status" value="2"/>
</dbReference>
<comment type="caution">
    <text evidence="2">The sequence shown here is derived from an EMBL/GenBank/DDBJ whole genome shotgun (WGS) entry which is preliminary data.</text>
</comment>
<dbReference type="Proteomes" id="UP001596058">
    <property type="component" value="Unassembled WGS sequence"/>
</dbReference>
<feature type="domain" description="FBA" evidence="1">
    <location>
        <begin position="213"/>
        <end position="393"/>
    </location>
</feature>
<dbReference type="InterPro" id="IPR039752">
    <property type="entry name" value="F-box_only"/>
</dbReference>
<dbReference type="Gene3D" id="2.60.120.260">
    <property type="entry name" value="Galactose-binding domain-like"/>
    <property type="match status" value="2"/>
</dbReference>
<feature type="domain" description="FBA" evidence="1">
    <location>
        <begin position="390"/>
        <end position="570"/>
    </location>
</feature>
<dbReference type="InterPro" id="IPR043504">
    <property type="entry name" value="Peptidase_S1_PA_chymotrypsin"/>
</dbReference>
<dbReference type="InterPro" id="IPR008979">
    <property type="entry name" value="Galactose-bd-like_sf"/>
</dbReference>
<gene>
    <name evidence="2" type="ORF">ACFPZ3_31370</name>
</gene>
<dbReference type="Gene3D" id="2.40.10.10">
    <property type="entry name" value="Trypsin-like serine proteases"/>
    <property type="match status" value="2"/>
</dbReference>
<keyword evidence="3" id="KW-1185">Reference proteome</keyword>
<protein>
    <recommendedName>
        <fullName evidence="1">FBA domain-containing protein</fullName>
    </recommendedName>
</protein>
<dbReference type="SUPFAM" id="SSF50494">
    <property type="entry name" value="Trypsin-like serine proteases"/>
    <property type="match status" value="1"/>
</dbReference>
<proteinExistence type="predicted"/>
<dbReference type="PANTHER" id="PTHR12125">
    <property type="entry name" value="F-BOX ONLY PROTEIN 6-LIKE PROTEIN"/>
    <property type="match status" value="1"/>
</dbReference>
<dbReference type="SUPFAM" id="SSF49785">
    <property type="entry name" value="Galactose-binding domain-like"/>
    <property type="match status" value="2"/>
</dbReference>
<evidence type="ECO:0000313" key="3">
    <source>
        <dbReference type="Proteomes" id="UP001596058"/>
    </source>
</evidence>
<organism evidence="2 3">
    <name type="scientific">Nonomuraea insulae</name>
    <dbReference type="NCBI Taxonomy" id="1616787"/>
    <lineage>
        <taxon>Bacteria</taxon>
        <taxon>Bacillati</taxon>
        <taxon>Actinomycetota</taxon>
        <taxon>Actinomycetes</taxon>
        <taxon>Streptosporangiales</taxon>
        <taxon>Streptosporangiaceae</taxon>
        <taxon>Nonomuraea</taxon>
    </lineage>
</organism>
<evidence type="ECO:0000259" key="1">
    <source>
        <dbReference type="PROSITE" id="PS51114"/>
    </source>
</evidence>